<evidence type="ECO:0000313" key="2">
    <source>
        <dbReference type="EMBL" id="KNG92969.1"/>
    </source>
</evidence>
<organism evidence="2 3">
    <name type="scientific">Pseudaestuariivita atlantica</name>
    <dbReference type="NCBI Taxonomy" id="1317121"/>
    <lineage>
        <taxon>Bacteria</taxon>
        <taxon>Pseudomonadati</taxon>
        <taxon>Pseudomonadota</taxon>
        <taxon>Alphaproteobacteria</taxon>
        <taxon>Rhodobacterales</taxon>
        <taxon>Paracoccaceae</taxon>
        <taxon>Pseudaestuariivita</taxon>
    </lineage>
</organism>
<feature type="chain" id="PRO_5005553723" evidence="1">
    <location>
        <begin position="19"/>
        <end position="183"/>
    </location>
</feature>
<dbReference type="EMBL" id="AQQZ01000006">
    <property type="protein sequence ID" value="KNG92969.1"/>
    <property type="molecule type" value="Genomic_DNA"/>
</dbReference>
<keyword evidence="1" id="KW-0732">Signal</keyword>
<gene>
    <name evidence="2" type="ORF">ATO11_13635</name>
</gene>
<protein>
    <submittedName>
        <fullName evidence="2">Uncharacterized protein</fullName>
    </submittedName>
</protein>
<dbReference type="Proteomes" id="UP000036938">
    <property type="component" value="Unassembled WGS sequence"/>
</dbReference>
<proteinExistence type="predicted"/>
<evidence type="ECO:0000313" key="3">
    <source>
        <dbReference type="Proteomes" id="UP000036938"/>
    </source>
</evidence>
<comment type="caution">
    <text evidence="2">The sequence shown here is derived from an EMBL/GenBank/DDBJ whole genome shotgun (WGS) entry which is preliminary data.</text>
</comment>
<evidence type="ECO:0000256" key="1">
    <source>
        <dbReference type="SAM" id="SignalP"/>
    </source>
</evidence>
<sequence>MKAAAFALACLCAGPAAALCDMDGAGAAGLASGDWTVMVIESIISVGNINHIADPTPPQTAQIEMDAEGAGRFAMAGAEMPLARRAPGTFHIEVHPERRAGFDAVLAHLERTEGDLPCPLAALPQYLGEKTAEQGARRALALTDLVQLDAETMAGVQYTVIRDPDAPLVTVRTTLTLTRETGE</sequence>
<feature type="signal peptide" evidence="1">
    <location>
        <begin position="1"/>
        <end position="18"/>
    </location>
</feature>
<name>A0A0L1JMJ1_9RHOB</name>
<dbReference type="AlphaFoldDB" id="A0A0L1JMJ1"/>
<keyword evidence="3" id="KW-1185">Reference proteome</keyword>
<accession>A0A0L1JMJ1</accession>
<dbReference type="STRING" id="1317121.ATO11_13635"/>
<reference evidence="2 3" key="1">
    <citation type="journal article" date="2015" name="Int. J. Syst. Evol. Microbiol.">
        <title>Aestuariivita atlantica sp. nov., isolated from deep sea sediment of the Atlantic Ocean.</title>
        <authorList>
            <person name="Li G."/>
            <person name="Lai Q."/>
            <person name="Du Y."/>
            <person name="Liu X."/>
            <person name="Sun F."/>
            <person name="Shao Z."/>
        </authorList>
    </citation>
    <scope>NUCLEOTIDE SEQUENCE [LARGE SCALE GENOMIC DNA]</scope>
    <source>
        <strain evidence="2 3">22II-S11-z3</strain>
    </source>
</reference>
<dbReference type="RefSeq" id="WP_050531457.1">
    <property type="nucleotide sequence ID" value="NZ_AQQZ01000006.1"/>
</dbReference>